<accession>A0A8K0EIY4</accession>
<dbReference type="EMBL" id="OV696687">
    <property type="protein sequence ID" value="CAH1253100.1"/>
    <property type="molecule type" value="Genomic_DNA"/>
</dbReference>
<evidence type="ECO:0000256" key="1">
    <source>
        <dbReference type="SAM" id="MobiDB-lite"/>
    </source>
</evidence>
<keyword evidence="2" id="KW-0472">Membrane</keyword>
<protein>
    <submittedName>
        <fullName evidence="3">Hypp1083 protein</fullName>
    </submittedName>
</protein>
<evidence type="ECO:0000256" key="2">
    <source>
        <dbReference type="SAM" id="Phobius"/>
    </source>
</evidence>
<feature type="transmembrane region" description="Helical" evidence="2">
    <location>
        <begin position="38"/>
        <end position="56"/>
    </location>
</feature>
<dbReference type="AlphaFoldDB" id="A0A8K0EIY4"/>
<proteinExistence type="predicted"/>
<evidence type="ECO:0000313" key="3">
    <source>
        <dbReference type="EMBL" id="CAH1253100.1"/>
    </source>
</evidence>
<reference evidence="3" key="1">
    <citation type="submission" date="2022-01" db="EMBL/GenBank/DDBJ databases">
        <authorList>
            <person name="Braso-Vives M."/>
        </authorList>
    </citation>
    <scope>NUCLEOTIDE SEQUENCE</scope>
</reference>
<keyword evidence="2" id="KW-1133">Transmembrane helix</keyword>
<sequence>MKPTRTPTPIIPNIEDCEWTPSVAHLFRRHYILQTPMYFLRCIYAVFYSLYLLFVLKAPTDADIVRSDEYEVTVGDCKMRATGGFHLKRMSMRYKKGEDGDQVLWCTRNGVEISDSLVRHIVDRDLKTLQVSTYTTIPLHYGLLHSSISVLNGEGIVPSSLGYGGVGIKESLLEETRNMSAWEGHQSGRRWDLLGKESLLYKLFRASLCVGARPSASDRSGTAADTSRASRPSCPFVSWTPGRLKRPPLAAGNVRNCVGRAIK</sequence>
<dbReference type="Proteomes" id="UP000838412">
    <property type="component" value="Chromosome 2"/>
</dbReference>
<feature type="compositionally biased region" description="Polar residues" evidence="1">
    <location>
        <begin position="217"/>
        <end position="230"/>
    </location>
</feature>
<gene>
    <name evidence="3" type="primary">Hypp1083</name>
    <name evidence="3" type="ORF">BLAG_LOCUS12990</name>
</gene>
<keyword evidence="4" id="KW-1185">Reference proteome</keyword>
<name>A0A8K0EIY4_BRALA</name>
<evidence type="ECO:0000313" key="4">
    <source>
        <dbReference type="Proteomes" id="UP000838412"/>
    </source>
</evidence>
<keyword evidence="2" id="KW-0812">Transmembrane</keyword>
<feature type="region of interest" description="Disordered" evidence="1">
    <location>
        <begin position="213"/>
        <end position="233"/>
    </location>
</feature>
<organism evidence="3 4">
    <name type="scientific">Branchiostoma lanceolatum</name>
    <name type="common">Common lancelet</name>
    <name type="synonym">Amphioxus lanceolatum</name>
    <dbReference type="NCBI Taxonomy" id="7740"/>
    <lineage>
        <taxon>Eukaryota</taxon>
        <taxon>Metazoa</taxon>
        <taxon>Chordata</taxon>
        <taxon>Cephalochordata</taxon>
        <taxon>Leptocardii</taxon>
        <taxon>Amphioxiformes</taxon>
        <taxon>Branchiostomatidae</taxon>
        <taxon>Branchiostoma</taxon>
    </lineage>
</organism>